<sequence>MIVGKNDETKGFKVYIPKNMIVVTTQHIENVETLVISRTCS</sequence>
<comment type="caution">
    <text evidence="1">The sequence shown here is derived from an EMBL/GenBank/DDBJ whole genome shotgun (WGS) entry which is preliminary data.</text>
</comment>
<organism evidence="1 2">
    <name type="scientific">Phytophthora megakarya</name>
    <dbReference type="NCBI Taxonomy" id="4795"/>
    <lineage>
        <taxon>Eukaryota</taxon>
        <taxon>Sar</taxon>
        <taxon>Stramenopiles</taxon>
        <taxon>Oomycota</taxon>
        <taxon>Peronosporomycetes</taxon>
        <taxon>Peronosporales</taxon>
        <taxon>Peronosporaceae</taxon>
        <taxon>Phytophthora</taxon>
    </lineage>
</organism>
<keyword evidence="2" id="KW-1185">Reference proteome</keyword>
<proteinExistence type="predicted"/>
<dbReference type="OrthoDB" id="126787at2759"/>
<evidence type="ECO:0000313" key="1">
    <source>
        <dbReference type="EMBL" id="OWZ14943.1"/>
    </source>
</evidence>
<protein>
    <submittedName>
        <fullName evidence="1">Copia LTR rider</fullName>
    </submittedName>
</protein>
<dbReference type="Proteomes" id="UP000198211">
    <property type="component" value="Unassembled WGS sequence"/>
</dbReference>
<gene>
    <name evidence="1" type="ORF">PHMEG_00011503</name>
</gene>
<reference evidence="2" key="1">
    <citation type="submission" date="2017-03" db="EMBL/GenBank/DDBJ databases">
        <title>Phytopthora megakarya and P. palmivora, two closely related causual agents of cacao black pod achieved similar genome size and gene model numbers by different mechanisms.</title>
        <authorList>
            <person name="Ali S."/>
            <person name="Shao J."/>
            <person name="Larry D.J."/>
            <person name="Kronmiller B."/>
            <person name="Shen D."/>
            <person name="Strem M.D."/>
            <person name="Melnick R.L."/>
            <person name="Guiltinan M.J."/>
            <person name="Tyler B.M."/>
            <person name="Meinhardt L.W."/>
            <person name="Bailey B.A."/>
        </authorList>
    </citation>
    <scope>NUCLEOTIDE SEQUENCE [LARGE SCALE GENOMIC DNA]</scope>
    <source>
        <strain evidence="2">zdho120</strain>
    </source>
</reference>
<dbReference type="AlphaFoldDB" id="A0A225WB36"/>
<evidence type="ECO:0000313" key="2">
    <source>
        <dbReference type="Proteomes" id="UP000198211"/>
    </source>
</evidence>
<accession>A0A225WB36</accession>
<name>A0A225WB36_9STRA</name>
<dbReference type="EMBL" id="NBNE01001228">
    <property type="protein sequence ID" value="OWZ14943.1"/>
    <property type="molecule type" value="Genomic_DNA"/>
</dbReference>